<sequence length="69" mass="7421">MPELTPSLRAVIDDVLRDETASADELRAAGLRLAAEVDRLRFRVGALTVLLEEAQREASTALARTGGES</sequence>
<protein>
    <submittedName>
        <fullName evidence="1">Uncharacterized protein</fullName>
    </submittedName>
</protein>
<gene>
    <name evidence="1" type="ORF">OEIGOIKO_05839</name>
</gene>
<dbReference type="Proteomes" id="UP000287830">
    <property type="component" value="Unassembled WGS sequence"/>
</dbReference>
<accession>A0A7U9KZ17</accession>
<evidence type="ECO:0000313" key="2">
    <source>
        <dbReference type="Proteomes" id="UP000287830"/>
    </source>
</evidence>
<evidence type="ECO:0000313" key="1">
    <source>
        <dbReference type="EMBL" id="GCD38029.1"/>
    </source>
</evidence>
<comment type="caution">
    <text evidence="1">The sequence shown here is derived from an EMBL/GenBank/DDBJ whole genome shotgun (WGS) entry which is preliminary data.</text>
</comment>
<dbReference type="EMBL" id="BHZC01000001">
    <property type="protein sequence ID" value="GCD38029.1"/>
    <property type="molecule type" value="Genomic_DNA"/>
</dbReference>
<proteinExistence type="predicted"/>
<reference evidence="1 2" key="1">
    <citation type="submission" date="2018-11" db="EMBL/GenBank/DDBJ databases">
        <title>Whole genome sequence of Streptomyces chrestomyceticus NBRC 13444(T).</title>
        <authorList>
            <person name="Komaki H."/>
            <person name="Tamura T."/>
        </authorList>
    </citation>
    <scope>NUCLEOTIDE SEQUENCE [LARGE SCALE GENOMIC DNA]</scope>
    <source>
        <strain evidence="1 2">NBRC 13444</strain>
    </source>
</reference>
<dbReference type="AlphaFoldDB" id="A0A7U9KZ17"/>
<dbReference type="GeneID" id="95624603"/>
<dbReference type="RefSeq" id="WP_125047335.1">
    <property type="nucleotide sequence ID" value="NZ_BHZC01000001.1"/>
</dbReference>
<name>A0A7U9KZ17_9ACTN</name>
<organism evidence="1 2">
    <name type="scientific">Streptomyces chrestomyceticus JCM 4735</name>
    <dbReference type="NCBI Taxonomy" id="1306181"/>
    <lineage>
        <taxon>Bacteria</taxon>
        <taxon>Bacillati</taxon>
        <taxon>Actinomycetota</taxon>
        <taxon>Actinomycetes</taxon>
        <taxon>Kitasatosporales</taxon>
        <taxon>Streptomycetaceae</taxon>
        <taxon>Streptomyces</taxon>
    </lineage>
</organism>